<proteinExistence type="predicted"/>
<organism evidence="1 2">
    <name type="scientific">Phytophthora infestans (strain T30-4)</name>
    <name type="common">Potato late blight agent</name>
    <dbReference type="NCBI Taxonomy" id="403677"/>
    <lineage>
        <taxon>Eukaryota</taxon>
        <taxon>Sar</taxon>
        <taxon>Stramenopiles</taxon>
        <taxon>Oomycota</taxon>
        <taxon>Peronosporomycetes</taxon>
        <taxon>Peronosporales</taxon>
        <taxon>Peronosporaceae</taxon>
        <taxon>Phytophthora</taxon>
    </lineage>
</organism>
<dbReference type="AlphaFoldDB" id="D0NMR2"/>
<protein>
    <submittedName>
        <fullName evidence="1">Uncharacterized protein</fullName>
    </submittedName>
</protein>
<evidence type="ECO:0000313" key="1">
    <source>
        <dbReference type="EMBL" id="EEY61819.1"/>
    </source>
</evidence>
<dbReference type="HOGENOM" id="CLU_1879483_0_0_1"/>
<dbReference type="eggNOG" id="KOG0017">
    <property type="taxonomic scope" value="Eukaryota"/>
</dbReference>
<dbReference type="VEuPathDB" id="FungiDB:PITG_13764"/>
<keyword evidence="2" id="KW-1185">Reference proteome</keyword>
<evidence type="ECO:0000313" key="2">
    <source>
        <dbReference type="Proteomes" id="UP000006643"/>
    </source>
</evidence>
<dbReference type="InParanoid" id="D0NMR2"/>
<reference evidence="2" key="1">
    <citation type="journal article" date="2009" name="Nature">
        <title>Genome sequence and analysis of the Irish potato famine pathogen Phytophthora infestans.</title>
        <authorList>
            <consortium name="The Broad Institute Genome Sequencing Platform"/>
            <person name="Haas B.J."/>
            <person name="Kamoun S."/>
            <person name="Zody M.C."/>
            <person name="Jiang R.H."/>
            <person name="Handsaker R.E."/>
            <person name="Cano L.M."/>
            <person name="Grabherr M."/>
            <person name="Kodira C.D."/>
            <person name="Raffaele S."/>
            <person name="Torto-Alalibo T."/>
            <person name="Bozkurt T.O."/>
            <person name="Ah-Fong A.M."/>
            <person name="Alvarado L."/>
            <person name="Anderson V.L."/>
            <person name="Armstrong M.R."/>
            <person name="Avrova A."/>
            <person name="Baxter L."/>
            <person name="Beynon J."/>
            <person name="Boevink P.C."/>
            <person name="Bollmann S.R."/>
            <person name="Bos J.I."/>
            <person name="Bulone V."/>
            <person name="Cai G."/>
            <person name="Cakir C."/>
            <person name="Carrington J.C."/>
            <person name="Chawner M."/>
            <person name="Conti L."/>
            <person name="Costanzo S."/>
            <person name="Ewan R."/>
            <person name="Fahlgren N."/>
            <person name="Fischbach M.A."/>
            <person name="Fugelstad J."/>
            <person name="Gilroy E.M."/>
            <person name="Gnerre S."/>
            <person name="Green P.J."/>
            <person name="Grenville-Briggs L.J."/>
            <person name="Griffith J."/>
            <person name="Grunwald N.J."/>
            <person name="Horn K."/>
            <person name="Horner N.R."/>
            <person name="Hu C.H."/>
            <person name="Huitema E."/>
            <person name="Jeong D.H."/>
            <person name="Jones A.M."/>
            <person name="Jones J.D."/>
            <person name="Jones R.W."/>
            <person name="Karlsson E.K."/>
            <person name="Kunjeti S.G."/>
            <person name="Lamour K."/>
            <person name="Liu Z."/>
            <person name="Ma L."/>
            <person name="Maclean D."/>
            <person name="Chibucos M.C."/>
            <person name="McDonald H."/>
            <person name="McWalters J."/>
            <person name="Meijer H.J."/>
            <person name="Morgan W."/>
            <person name="Morris P.F."/>
            <person name="Munro C.A."/>
            <person name="O'Neill K."/>
            <person name="Ospina-Giraldo M."/>
            <person name="Pinzon A."/>
            <person name="Pritchard L."/>
            <person name="Ramsahoye B."/>
            <person name="Ren Q."/>
            <person name="Restrepo S."/>
            <person name="Roy S."/>
            <person name="Sadanandom A."/>
            <person name="Savidor A."/>
            <person name="Schornack S."/>
            <person name="Schwartz D.C."/>
            <person name="Schumann U.D."/>
            <person name="Schwessinger B."/>
            <person name="Seyer L."/>
            <person name="Sharpe T."/>
            <person name="Silvar C."/>
            <person name="Song J."/>
            <person name="Studholme D.J."/>
            <person name="Sykes S."/>
            <person name="Thines M."/>
            <person name="van de Vondervoort P.J."/>
            <person name="Phuntumart V."/>
            <person name="Wawra S."/>
            <person name="Weide R."/>
            <person name="Win J."/>
            <person name="Young C."/>
            <person name="Zhou S."/>
            <person name="Fry W."/>
            <person name="Meyers B.C."/>
            <person name="van West P."/>
            <person name="Ristaino J."/>
            <person name="Govers F."/>
            <person name="Birch P.R."/>
            <person name="Whisson S.C."/>
            <person name="Judelson H.S."/>
            <person name="Nusbaum C."/>
        </authorList>
    </citation>
    <scope>NUCLEOTIDE SEQUENCE [LARGE SCALE GENOMIC DNA]</scope>
    <source>
        <strain evidence="2">T30-4</strain>
    </source>
</reference>
<dbReference type="KEGG" id="pif:PITG_13764"/>
<dbReference type="Proteomes" id="UP000006643">
    <property type="component" value="Unassembled WGS sequence"/>
</dbReference>
<dbReference type="EMBL" id="DS028147">
    <property type="protein sequence ID" value="EEY61819.1"/>
    <property type="molecule type" value="Genomic_DNA"/>
</dbReference>
<sequence>MVNTSLFASTLGRGAPAVFRAAPRRRRGPRDGHKKLAIRPFDGKELYVGLGSGFLDWGQRDVKVDLLGHYLSDTAERYNNKQVDTWWNQLPTLRFAMEWMLDAFKTNFTPAQAIKLFTAPKDINRSWSEHYIYARC</sequence>
<dbReference type="RefSeq" id="XP_002899459.1">
    <property type="nucleotide sequence ID" value="XM_002899413.1"/>
</dbReference>
<name>D0NMR2_PHYIT</name>
<accession>D0NMR2</accession>
<gene>
    <name evidence="1" type="ORF">PITG_13764</name>
</gene>
<dbReference type="OrthoDB" id="123609at2759"/>
<dbReference type="GeneID" id="9461327"/>